<evidence type="ECO:0000313" key="1">
    <source>
        <dbReference type="EMBL" id="MBB4013641.1"/>
    </source>
</evidence>
<comment type="caution">
    <text evidence="1">The sequence shown here is derived from an EMBL/GenBank/DDBJ whole genome shotgun (WGS) entry which is preliminary data.</text>
</comment>
<name>A0A840BJC5_9RHOO</name>
<reference evidence="1 2" key="1">
    <citation type="submission" date="2020-08" db="EMBL/GenBank/DDBJ databases">
        <title>Genomic Encyclopedia of Type Strains, Phase IV (KMG-IV): sequencing the most valuable type-strain genomes for metagenomic binning, comparative biology and taxonomic classification.</title>
        <authorList>
            <person name="Goeker M."/>
        </authorList>
    </citation>
    <scope>NUCLEOTIDE SEQUENCE [LARGE SCALE GENOMIC DNA]</scope>
    <source>
        <strain evidence="1 2">DSM 106739</strain>
    </source>
</reference>
<dbReference type="AlphaFoldDB" id="A0A840BJC5"/>
<accession>A0A840BJC5</accession>
<dbReference type="Proteomes" id="UP000561045">
    <property type="component" value="Unassembled WGS sequence"/>
</dbReference>
<proteinExistence type="predicted"/>
<organism evidence="1 2">
    <name type="scientific">Niveibacterium umoris</name>
    <dbReference type="NCBI Taxonomy" id="1193620"/>
    <lineage>
        <taxon>Bacteria</taxon>
        <taxon>Pseudomonadati</taxon>
        <taxon>Pseudomonadota</taxon>
        <taxon>Betaproteobacteria</taxon>
        <taxon>Rhodocyclales</taxon>
        <taxon>Rhodocyclaceae</taxon>
        <taxon>Niveibacterium</taxon>
    </lineage>
</organism>
<dbReference type="EMBL" id="JACIET010000002">
    <property type="protein sequence ID" value="MBB4013641.1"/>
    <property type="molecule type" value="Genomic_DNA"/>
</dbReference>
<keyword evidence="2" id="KW-1185">Reference proteome</keyword>
<gene>
    <name evidence="1" type="ORF">GGR36_002987</name>
</gene>
<sequence length="252" mass="27420">MLMDAENPLWPQWLAQGKLIAAIIDDAPGSAATVAETQQSILDKTGLDARTARRFERLYRFLASEYPEALNGKPLAAGSVAVAELAKLHDCSPSAARELATEVFTGTLPADGIRARLDEALAQSTASVRHRRLSTSRRVAEFERDAVERIRRNPELLGLGPVDELQVTPSGRPLMPDMVLLQQGLRIAVEVKAAGQQAPMHVVGGYLARLAQLLQRYDRAVLVLPSDCVELANLAHALQDEWAPSPIHVVCL</sequence>
<evidence type="ECO:0000313" key="2">
    <source>
        <dbReference type="Proteomes" id="UP000561045"/>
    </source>
</evidence>
<dbReference type="RefSeq" id="WP_183635574.1">
    <property type="nucleotide sequence ID" value="NZ_BAABLE010000005.1"/>
</dbReference>
<protein>
    <submittedName>
        <fullName evidence="1">Uncharacterized protein</fullName>
    </submittedName>
</protein>